<gene>
    <name evidence="3" type="ORF">SAMN05216187_10866</name>
</gene>
<reference evidence="4" key="1">
    <citation type="submission" date="2016-10" db="EMBL/GenBank/DDBJ databases">
        <authorList>
            <person name="Varghese N."/>
            <person name="Submissions S."/>
        </authorList>
    </citation>
    <scope>NUCLEOTIDE SEQUENCE [LARGE SCALE GENOMIC DNA]</scope>
    <source>
        <strain evidence="4">CGMCC 1.8911</strain>
    </source>
</reference>
<dbReference type="PROSITE" id="PS51257">
    <property type="entry name" value="PROKAR_LIPOPROTEIN"/>
    <property type="match status" value="1"/>
</dbReference>
<name>A0A1G9BPD7_9STAP</name>
<keyword evidence="1" id="KW-0175">Coiled coil</keyword>
<organism evidence="3 4">
    <name type="scientific">Jeotgalicoccus aerolatus</name>
    <dbReference type="NCBI Taxonomy" id="709510"/>
    <lineage>
        <taxon>Bacteria</taxon>
        <taxon>Bacillati</taxon>
        <taxon>Bacillota</taxon>
        <taxon>Bacilli</taxon>
        <taxon>Bacillales</taxon>
        <taxon>Staphylococcaceae</taxon>
        <taxon>Jeotgalicoccus</taxon>
    </lineage>
</organism>
<protein>
    <recommendedName>
        <fullName evidence="5">Cell-wall binding lipoprotein</fullName>
    </recommendedName>
</protein>
<evidence type="ECO:0008006" key="5">
    <source>
        <dbReference type="Google" id="ProtNLM"/>
    </source>
</evidence>
<dbReference type="OrthoDB" id="2417847at2"/>
<feature type="chain" id="PRO_5038893775" description="Cell-wall binding lipoprotein" evidence="2">
    <location>
        <begin position="20"/>
        <end position="163"/>
    </location>
</feature>
<evidence type="ECO:0000256" key="2">
    <source>
        <dbReference type="SAM" id="SignalP"/>
    </source>
</evidence>
<keyword evidence="2" id="KW-0732">Signal</keyword>
<proteinExistence type="predicted"/>
<dbReference type="AlphaFoldDB" id="A0A1G9BPD7"/>
<dbReference type="STRING" id="586411.SAMN05216187_10866"/>
<sequence>MKRIVFLVPFIVLFFSACSSESEENFTQMLGAFERHDSELNTMLDQTTENISSESNRDKALQSINEKIIPKVDDFRHTINNYTLSNDEHLEVQEAMVDYLDEVEDLMELYSNFNEKFFFVNPLSDDSIDETLNEELDKINQAEEEMDAAKKNVNQMIAESGTE</sequence>
<evidence type="ECO:0000313" key="4">
    <source>
        <dbReference type="Proteomes" id="UP000242700"/>
    </source>
</evidence>
<dbReference type="EMBL" id="FNFI01000008">
    <property type="protein sequence ID" value="SDK41004.1"/>
    <property type="molecule type" value="Genomic_DNA"/>
</dbReference>
<dbReference type="RefSeq" id="WP_092598375.1">
    <property type="nucleotide sequence ID" value="NZ_FNFI01000008.1"/>
</dbReference>
<accession>A0A1G9BPD7</accession>
<feature type="signal peptide" evidence="2">
    <location>
        <begin position="1"/>
        <end position="19"/>
    </location>
</feature>
<dbReference type="Proteomes" id="UP000242700">
    <property type="component" value="Unassembled WGS sequence"/>
</dbReference>
<evidence type="ECO:0000256" key="1">
    <source>
        <dbReference type="SAM" id="Coils"/>
    </source>
</evidence>
<feature type="coiled-coil region" evidence="1">
    <location>
        <begin position="96"/>
        <end position="159"/>
    </location>
</feature>
<evidence type="ECO:0000313" key="3">
    <source>
        <dbReference type="EMBL" id="SDK41004.1"/>
    </source>
</evidence>